<evidence type="ECO:0000313" key="2">
    <source>
        <dbReference type="Proteomes" id="UP001165121"/>
    </source>
</evidence>
<sequence>MNLDSGADDLASQVMAVKGNMIGKKTVAMYTCSICRYVAWLYNNKTNVLSDSYLAALHKDDLEQDKAIPA</sequence>
<dbReference type="AlphaFoldDB" id="A0A9W6XPL0"/>
<name>A0A9W6XPL0_9STRA</name>
<accession>A0A9W6XPL0</accession>
<comment type="caution">
    <text evidence="1">The sequence shown here is derived from an EMBL/GenBank/DDBJ whole genome shotgun (WGS) entry which is preliminary data.</text>
</comment>
<organism evidence="1 2">
    <name type="scientific">Phytophthora fragariaefolia</name>
    <dbReference type="NCBI Taxonomy" id="1490495"/>
    <lineage>
        <taxon>Eukaryota</taxon>
        <taxon>Sar</taxon>
        <taxon>Stramenopiles</taxon>
        <taxon>Oomycota</taxon>
        <taxon>Peronosporomycetes</taxon>
        <taxon>Peronosporales</taxon>
        <taxon>Peronosporaceae</taxon>
        <taxon>Phytophthora</taxon>
    </lineage>
</organism>
<protein>
    <submittedName>
        <fullName evidence="1">Unnamed protein product</fullName>
    </submittedName>
</protein>
<evidence type="ECO:0000313" key="1">
    <source>
        <dbReference type="EMBL" id="GMF43083.1"/>
    </source>
</evidence>
<reference evidence="1" key="1">
    <citation type="submission" date="2023-04" db="EMBL/GenBank/DDBJ databases">
        <title>Phytophthora fragariaefolia NBRC 109709.</title>
        <authorList>
            <person name="Ichikawa N."/>
            <person name="Sato H."/>
            <person name="Tonouchi N."/>
        </authorList>
    </citation>
    <scope>NUCLEOTIDE SEQUENCE</scope>
    <source>
        <strain evidence="1">NBRC 109709</strain>
    </source>
</reference>
<dbReference type="EMBL" id="BSXT01001510">
    <property type="protein sequence ID" value="GMF43083.1"/>
    <property type="molecule type" value="Genomic_DNA"/>
</dbReference>
<gene>
    <name evidence="1" type="ORF">Pfra01_001440500</name>
</gene>
<dbReference type="Proteomes" id="UP001165121">
    <property type="component" value="Unassembled WGS sequence"/>
</dbReference>
<dbReference type="OrthoDB" id="105692at2759"/>
<keyword evidence="2" id="KW-1185">Reference proteome</keyword>
<proteinExistence type="predicted"/>